<dbReference type="InterPro" id="IPR020022">
    <property type="entry name" value="N-acetyl_sugar_amidoTrfase"/>
</dbReference>
<protein>
    <submittedName>
        <fullName evidence="1">N-acetyl sugar amidotransferase</fullName>
    </submittedName>
</protein>
<dbReference type="EMBL" id="JAVDVI010000007">
    <property type="protein sequence ID" value="MDR6967862.1"/>
    <property type="molecule type" value="Genomic_DNA"/>
</dbReference>
<dbReference type="PANTHER" id="PTHR43169">
    <property type="entry name" value="EXSB FAMILY PROTEIN"/>
    <property type="match status" value="1"/>
</dbReference>
<dbReference type="NCBIfam" id="TIGR03573">
    <property type="entry name" value="WbuX"/>
    <property type="match status" value="1"/>
</dbReference>
<evidence type="ECO:0000313" key="2">
    <source>
        <dbReference type="Proteomes" id="UP001255185"/>
    </source>
</evidence>
<proteinExistence type="predicted"/>
<dbReference type="RefSeq" id="WP_310026232.1">
    <property type="nucleotide sequence ID" value="NZ_JAVDVI010000007.1"/>
</dbReference>
<comment type="caution">
    <text evidence="1">The sequence shown here is derived from an EMBL/GenBank/DDBJ whole genome shotgun (WGS) entry which is preliminary data.</text>
</comment>
<organism evidence="1 2">
    <name type="scientific">Flavobacterium arsenatis</name>
    <dbReference type="NCBI Taxonomy" id="1484332"/>
    <lineage>
        <taxon>Bacteria</taxon>
        <taxon>Pseudomonadati</taxon>
        <taxon>Bacteroidota</taxon>
        <taxon>Flavobacteriia</taxon>
        <taxon>Flavobacteriales</taxon>
        <taxon>Flavobacteriaceae</taxon>
        <taxon>Flavobacterium</taxon>
    </lineage>
</organism>
<reference evidence="1 2" key="1">
    <citation type="submission" date="2023-07" db="EMBL/GenBank/DDBJ databases">
        <title>Sorghum-associated microbial communities from plants grown in Nebraska, USA.</title>
        <authorList>
            <person name="Schachtman D."/>
        </authorList>
    </citation>
    <scope>NUCLEOTIDE SEQUENCE [LARGE SCALE GENOMIC DNA]</scope>
    <source>
        <strain evidence="1 2">3773</strain>
    </source>
</reference>
<dbReference type="Gene3D" id="3.40.50.620">
    <property type="entry name" value="HUPs"/>
    <property type="match status" value="1"/>
</dbReference>
<dbReference type="SUPFAM" id="SSF52402">
    <property type="entry name" value="Adenine nucleotide alpha hydrolases-like"/>
    <property type="match status" value="1"/>
</dbReference>
<evidence type="ECO:0000313" key="1">
    <source>
        <dbReference type="EMBL" id="MDR6967862.1"/>
    </source>
</evidence>
<dbReference type="InterPro" id="IPR014729">
    <property type="entry name" value="Rossmann-like_a/b/a_fold"/>
</dbReference>
<gene>
    <name evidence="1" type="ORF">J2X31_001876</name>
</gene>
<sequence>MIKICTKGIWNDTVPGIKFDSDGVSNYYHLQKILENNFPRGEKGAEIWENIVEDIKEKGKNNRYDCIIGVSGGVDSSYLLHVAKNIYGLRPLAVNLDNGWSTDIAVKNIQKITKKLNIDLETYVINYQEIKDLLRSYVRASLPWIDTPTDMAIKGALYKIANRENIKFILRGNDFRSEGKQPREWTYSDYKQLKHVHKIFGSGIKLKTFPFLNNINLVYYGYIKKIKEVRPYYYIDYKKQEAKELLMEIYDWQDYGGHHHENIFTKFAMSYWLPQKFGIDKRLIHLSAQVASNAITREQALEQISKPFETPEKLEDTKNYVLKKLDISQEEFLKIWNSPNKSFLDYPNNFVMIQKILKYGKPLISRIYKQKPMSFFEMEARNEK</sequence>
<dbReference type="Proteomes" id="UP001255185">
    <property type="component" value="Unassembled WGS sequence"/>
</dbReference>
<name>A0ABU1TPJ5_9FLAO</name>
<dbReference type="InterPro" id="IPR052188">
    <property type="entry name" value="Ni-pincer_cofactor_biosynth"/>
</dbReference>
<dbReference type="PANTHER" id="PTHR43169:SF3">
    <property type="entry name" value="ATPASE, PP-LOOP SUPERFAMILY-RELATED"/>
    <property type="match status" value="1"/>
</dbReference>
<keyword evidence="2" id="KW-1185">Reference proteome</keyword>
<accession>A0ABU1TPJ5</accession>